<name>A0AAV3U1C1_9ALTE</name>
<dbReference type="InterPro" id="IPR027385">
    <property type="entry name" value="Beta-barrel_OMP"/>
</dbReference>
<proteinExistence type="predicted"/>
<feature type="signal peptide" evidence="2">
    <location>
        <begin position="1"/>
        <end position="26"/>
    </location>
</feature>
<organism evidence="4 5">
    <name type="scientific">Halioxenophilus aromaticivorans</name>
    <dbReference type="NCBI Taxonomy" id="1306992"/>
    <lineage>
        <taxon>Bacteria</taxon>
        <taxon>Pseudomonadati</taxon>
        <taxon>Pseudomonadota</taxon>
        <taxon>Gammaproteobacteria</taxon>
        <taxon>Alteromonadales</taxon>
        <taxon>Alteromonadaceae</taxon>
        <taxon>Halioxenophilus</taxon>
    </lineage>
</organism>
<evidence type="ECO:0000313" key="4">
    <source>
        <dbReference type="EMBL" id="GAA4940570.1"/>
    </source>
</evidence>
<evidence type="ECO:0000259" key="3">
    <source>
        <dbReference type="Pfam" id="PF13505"/>
    </source>
</evidence>
<dbReference type="RefSeq" id="WP_345420616.1">
    <property type="nucleotide sequence ID" value="NZ_AP031496.1"/>
</dbReference>
<evidence type="ECO:0000313" key="5">
    <source>
        <dbReference type="Proteomes" id="UP001409585"/>
    </source>
</evidence>
<dbReference type="Pfam" id="PF13505">
    <property type="entry name" value="OMP_b-brl"/>
    <property type="match status" value="1"/>
</dbReference>
<evidence type="ECO:0000256" key="1">
    <source>
        <dbReference type="ARBA" id="ARBA00022729"/>
    </source>
</evidence>
<sequence length="191" mass="20027">MKSHTALITTSVLAAALIAASAGAQAEQRPVQSRLFLGTNSLDSDWGVHDEQGVIGVITDIKANNWPVAIAADVFGAGNEHKRSGNKSEAYVASAHLGLRLKCDDQSSWLRPYVGAGIALAEAETKPNTDNDGGIGYWVGIGADIPLGERLSIGADLRYWDVDVEVSNSALEASSLNAGGSQFGLTLGYSW</sequence>
<dbReference type="EMBL" id="BAABLX010000011">
    <property type="protein sequence ID" value="GAA4940570.1"/>
    <property type="molecule type" value="Genomic_DNA"/>
</dbReference>
<feature type="domain" description="Outer membrane protein beta-barrel" evidence="3">
    <location>
        <begin position="12"/>
        <end position="189"/>
    </location>
</feature>
<evidence type="ECO:0000256" key="2">
    <source>
        <dbReference type="SAM" id="SignalP"/>
    </source>
</evidence>
<comment type="caution">
    <text evidence="4">The sequence shown here is derived from an EMBL/GenBank/DDBJ whole genome shotgun (WGS) entry which is preliminary data.</text>
</comment>
<reference evidence="5" key="1">
    <citation type="journal article" date="2019" name="Int. J. Syst. Evol. Microbiol.">
        <title>The Global Catalogue of Microorganisms (GCM) 10K type strain sequencing project: providing services to taxonomists for standard genome sequencing and annotation.</title>
        <authorList>
            <consortium name="The Broad Institute Genomics Platform"/>
            <consortium name="The Broad Institute Genome Sequencing Center for Infectious Disease"/>
            <person name="Wu L."/>
            <person name="Ma J."/>
        </authorList>
    </citation>
    <scope>NUCLEOTIDE SEQUENCE [LARGE SCALE GENOMIC DNA]</scope>
    <source>
        <strain evidence="5">JCM 19134</strain>
    </source>
</reference>
<accession>A0AAV3U1C1</accession>
<dbReference type="InterPro" id="IPR011250">
    <property type="entry name" value="OMP/PagP_B-barrel"/>
</dbReference>
<dbReference type="Proteomes" id="UP001409585">
    <property type="component" value="Unassembled WGS sequence"/>
</dbReference>
<gene>
    <name evidence="4" type="ORF">GCM10025791_18620</name>
</gene>
<feature type="chain" id="PRO_5043663109" description="Outer membrane protein beta-barrel domain-containing protein" evidence="2">
    <location>
        <begin position="27"/>
        <end position="191"/>
    </location>
</feature>
<keyword evidence="1 2" id="KW-0732">Signal</keyword>
<protein>
    <recommendedName>
        <fullName evidence="3">Outer membrane protein beta-barrel domain-containing protein</fullName>
    </recommendedName>
</protein>
<dbReference type="SUPFAM" id="SSF56925">
    <property type="entry name" value="OMPA-like"/>
    <property type="match status" value="1"/>
</dbReference>
<keyword evidence="5" id="KW-1185">Reference proteome</keyword>
<dbReference type="AlphaFoldDB" id="A0AAV3U1C1"/>
<dbReference type="Gene3D" id="2.40.160.20">
    <property type="match status" value="1"/>
</dbReference>